<keyword evidence="4" id="KW-1003">Cell membrane</keyword>
<evidence type="ECO:0000256" key="5">
    <source>
        <dbReference type="ARBA" id="ARBA00022519"/>
    </source>
</evidence>
<feature type="domain" description="T2SS protein K first SAM-like" evidence="11">
    <location>
        <begin position="114"/>
        <end position="207"/>
    </location>
</feature>
<keyword evidence="3" id="KW-0813">Transport</keyword>
<dbReference type="Pfam" id="PF21687">
    <property type="entry name" value="T2SSK_1st"/>
    <property type="match status" value="1"/>
</dbReference>
<keyword evidence="7" id="KW-0653">Protein transport</keyword>
<dbReference type="GO" id="GO:0009306">
    <property type="term" value="P:protein secretion"/>
    <property type="evidence" value="ECO:0007669"/>
    <property type="project" value="InterPro"/>
</dbReference>
<gene>
    <name evidence="12" type="ORF">MBAV_004189</name>
</gene>
<evidence type="ECO:0000313" key="12">
    <source>
        <dbReference type="EMBL" id="KJU83612.1"/>
    </source>
</evidence>
<comment type="similarity">
    <text evidence="2">Belongs to the GSP K family.</text>
</comment>
<evidence type="ECO:0000256" key="2">
    <source>
        <dbReference type="ARBA" id="ARBA00007246"/>
    </source>
</evidence>
<evidence type="ECO:0000256" key="1">
    <source>
        <dbReference type="ARBA" id="ARBA00004533"/>
    </source>
</evidence>
<comment type="caution">
    <text evidence="12">The sequence shown here is derived from an EMBL/GenBank/DDBJ whole genome shotgun (WGS) entry which is preliminary data.</text>
</comment>
<dbReference type="Proteomes" id="UP000033423">
    <property type="component" value="Unassembled WGS sequence"/>
</dbReference>
<evidence type="ECO:0000256" key="7">
    <source>
        <dbReference type="ARBA" id="ARBA00022927"/>
    </source>
</evidence>
<comment type="subcellular location">
    <subcellularLocation>
        <location evidence="1">Cell inner membrane</location>
    </subcellularLocation>
</comment>
<dbReference type="GO" id="GO:0005886">
    <property type="term" value="C:plasma membrane"/>
    <property type="evidence" value="ECO:0007669"/>
    <property type="project" value="UniProtKB-SubCell"/>
</dbReference>
<sequence length="309" mass="33934">MNMAVSPHTRPQEGSAVLLTIFLSAIIITIGVGFNWIVKEHLKMAATLKDKSEAMVRATATYDSFVYAALTGKLLNDRLVLSDETLLGTAQLPINNLPVKVRDSVVISIQDSNGRISVASGADSEFARLAKHLDDTKNISEITDSINDWIDDNDIPNPNGAETDYYHALAYAPGNSPLQYTEELLLIRGMDIEFFRKLRPFITVLPTTGFNPNSASPNVLYAYLNVAPDSINAITAYKNSASVDSLEEFTNIAGTKLSYTPEMNYMIPSMYLDVTVQCGFNSAFYTIAAGIGLNAGDFSPYQVYYWHEG</sequence>
<evidence type="ECO:0000256" key="8">
    <source>
        <dbReference type="ARBA" id="ARBA00022989"/>
    </source>
</evidence>
<reference evidence="12 13" key="1">
    <citation type="submission" date="2015-02" db="EMBL/GenBank/DDBJ databases">
        <title>Single-cell genomics of uncultivated deep-branching MTB reveals a conserved set of magnetosome genes.</title>
        <authorList>
            <person name="Kolinko S."/>
            <person name="Richter M."/>
            <person name="Glockner F.O."/>
            <person name="Brachmann A."/>
            <person name="Schuler D."/>
        </authorList>
    </citation>
    <scope>NUCLEOTIDE SEQUENCE [LARGE SCALE GENOMIC DNA]</scope>
    <source>
        <strain evidence="12">TM-1</strain>
    </source>
</reference>
<dbReference type="SUPFAM" id="SSF158544">
    <property type="entry name" value="GspK insert domain-like"/>
    <property type="match status" value="1"/>
</dbReference>
<proteinExistence type="inferred from homology"/>
<evidence type="ECO:0000256" key="3">
    <source>
        <dbReference type="ARBA" id="ARBA00022448"/>
    </source>
</evidence>
<accession>A0A0F3GP67</accession>
<keyword evidence="5" id="KW-0997">Cell inner membrane</keyword>
<evidence type="ECO:0000256" key="10">
    <source>
        <dbReference type="SAM" id="Phobius"/>
    </source>
</evidence>
<dbReference type="EMBL" id="LACI01001817">
    <property type="protein sequence ID" value="KJU83612.1"/>
    <property type="molecule type" value="Genomic_DNA"/>
</dbReference>
<keyword evidence="6 10" id="KW-0812">Transmembrane</keyword>
<evidence type="ECO:0000256" key="9">
    <source>
        <dbReference type="ARBA" id="ARBA00023136"/>
    </source>
</evidence>
<keyword evidence="8 10" id="KW-1133">Transmembrane helix</keyword>
<keyword evidence="13" id="KW-1185">Reference proteome</keyword>
<evidence type="ECO:0000313" key="13">
    <source>
        <dbReference type="Proteomes" id="UP000033423"/>
    </source>
</evidence>
<dbReference type="Gene3D" id="1.10.40.60">
    <property type="entry name" value="EpsJ-like"/>
    <property type="match status" value="1"/>
</dbReference>
<evidence type="ECO:0000256" key="4">
    <source>
        <dbReference type="ARBA" id="ARBA00022475"/>
    </source>
</evidence>
<dbReference type="InterPro" id="IPR049031">
    <property type="entry name" value="T2SSK_SAM-like_1st"/>
</dbReference>
<evidence type="ECO:0000259" key="11">
    <source>
        <dbReference type="Pfam" id="PF21687"/>
    </source>
</evidence>
<dbReference type="PANTHER" id="PTHR38831">
    <property type="entry name" value="TYPE II SECRETION SYSTEM PROTEIN K"/>
    <property type="match status" value="1"/>
</dbReference>
<evidence type="ECO:0000256" key="6">
    <source>
        <dbReference type="ARBA" id="ARBA00022692"/>
    </source>
</evidence>
<keyword evidence="9 10" id="KW-0472">Membrane</keyword>
<feature type="transmembrane region" description="Helical" evidence="10">
    <location>
        <begin position="16"/>
        <end position="38"/>
    </location>
</feature>
<dbReference type="InterPro" id="IPR038072">
    <property type="entry name" value="GspK_central_sf"/>
</dbReference>
<dbReference type="AlphaFoldDB" id="A0A0F3GP67"/>
<protein>
    <submittedName>
        <fullName evidence="12">General secretion pathway protein K</fullName>
    </submittedName>
</protein>
<dbReference type="PANTHER" id="PTHR38831:SF2">
    <property type="entry name" value="TYPE II SECRETION SYSTEM PROTEIN K"/>
    <property type="match status" value="1"/>
</dbReference>
<dbReference type="InterPro" id="IPR005628">
    <property type="entry name" value="GspK"/>
</dbReference>
<organism evidence="12 13">
    <name type="scientific">Candidatus Magnetobacterium bavaricum</name>
    <dbReference type="NCBI Taxonomy" id="29290"/>
    <lineage>
        <taxon>Bacteria</taxon>
        <taxon>Pseudomonadati</taxon>
        <taxon>Nitrospirota</taxon>
        <taxon>Thermodesulfovibrionia</taxon>
        <taxon>Thermodesulfovibrionales</taxon>
        <taxon>Candidatus Magnetobacteriaceae</taxon>
        <taxon>Candidatus Magnetobacterium</taxon>
    </lineage>
</organism>
<name>A0A0F3GP67_9BACT</name>